<evidence type="ECO:0000256" key="1">
    <source>
        <dbReference type="PIRSR" id="PIRSR605301-1"/>
    </source>
</evidence>
<keyword evidence="1" id="KW-0479">Metal-binding</keyword>
<reference evidence="3" key="2">
    <citation type="submission" date="2025-09" db="UniProtKB">
        <authorList>
            <consortium name="Ensembl"/>
        </authorList>
    </citation>
    <scope>IDENTIFICATION</scope>
</reference>
<dbReference type="Pfam" id="PF03637">
    <property type="entry name" value="Mob1_phocein"/>
    <property type="match status" value="1"/>
</dbReference>
<name>A0A8C4QUD0_EPTBU</name>
<evidence type="ECO:0000313" key="4">
    <source>
        <dbReference type="Proteomes" id="UP000694388"/>
    </source>
</evidence>
<proteinExistence type="predicted"/>
<accession>A0A8C4QUD0</accession>
<feature type="region of interest" description="Disordered" evidence="2">
    <location>
        <begin position="257"/>
        <end position="289"/>
    </location>
</feature>
<dbReference type="AlphaFoldDB" id="A0A8C4QUD0"/>
<reference evidence="3" key="1">
    <citation type="submission" date="2025-08" db="UniProtKB">
        <authorList>
            <consortium name="Ensembl"/>
        </authorList>
    </citation>
    <scope>IDENTIFICATION</scope>
</reference>
<dbReference type="InterPro" id="IPR005301">
    <property type="entry name" value="MOB_kinase_act_fam"/>
</dbReference>
<protein>
    <submittedName>
        <fullName evidence="3">Uncharacterized protein</fullName>
    </submittedName>
</protein>
<dbReference type="PANTHER" id="PTHR22599">
    <property type="entry name" value="MPS ONE BINDER KINASE ACTIVATOR-LIKE MOB"/>
    <property type="match status" value="1"/>
</dbReference>
<dbReference type="Proteomes" id="UP000694388">
    <property type="component" value="Unplaced"/>
</dbReference>
<feature type="binding site" evidence="1">
    <location>
        <position position="84"/>
    </location>
    <ligand>
        <name>Zn(2+)</name>
        <dbReference type="ChEBI" id="CHEBI:29105"/>
    </ligand>
</feature>
<organism evidence="3 4">
    <name type="scientific">Eptatretus burgeri</name>
    <name type="common">Inshore hagfish</name>
    <dbReference type="NCBI Taxonomy" id="7764"/>
    <lineage>
        <taxon>Eukaryota</taxon>
        <taxon>Metazoa</taxon>
        <taxon>Chordata</taxon>
        <taxon>Craniata</taxon>
        <taxon>Vertebrata</taxon>
        <taxon>Cyclostomata</taxon>
        <taxon>Myxini</taxon>
        <taxon>Myxiniformes</taxon>
        <taxon>Myxinidae</taxon>
        <taxon>Eptatretinae</taxon>
        <taxon>Eptatretus</taxon>
    </lineage>
</organism>
<feature type="binding site" evidence="1">
    <location>
        <position position="164"/>
    </location>
    <ligand>
        <name>Zn(2+)</name>
        <dbReference type="ChEBI" id="CHEBI:29105"/>
    </ligand>
</feature>
<dbReference type="InterPro" id="IPR036703">
    <property type="entry name" value="MOB_kinase_act_sf"/>
</dbReference>
<dbReference type="GeneTree" id="ENSGT01120000271909"/>
<evidence type="ECO:0000256" key="2">
    <source>
        <dbReference type="SAM" id="MobiDB-lite"/>
    </source>
</evidence>
<evidence type="ECO:0000313" key="3">
    <source>
        <dbReference type="Ensembl" id="ENSEBUP00000020704.1"/>
    </source>
</evidence>
<dbReference type="SMART" id="SM01388">
    <property type="entry name" value="Mob1_phocein"/>
    <property type="match status" value="1"/>
</dbReference>
<dbReference type="SUPFAM" id="SSF101152">
    <property type="entry name" value="Mob1/phocein"/>
    <property type="match status" value="1"/>
</dbReference>
<feature type="binding site" evidence="1">
    <location>
        <position position="89"/>
    </location>
    <ligand>
        <name>Zn(2+)</name>
        <dbReference type="ChEBI" id="CHEBI:29105"/>
    </ligand>
</feature>
<keyword evidence="1" id="KW-0862">Zinc</keyword>
<feature type="binding site" evidence="1">
    <location>
        <position position="169"/>
    </location>
    <ligand>
        <name>Zn(2+)</name>
        <dbReference type="ChEBI" id="CHEBI:29105"/>
    </ligand>
</feature>
<keyword evidence="4" id="KW-1185">Reference proteome</keyword>
<sequence>MDWLMGKKARPEREKERERVGAWGTGDCSLYLNPELLSARVTDSDLALLSRLPPLVERREWLASHATMFFNLINLQFSCVSEFCTAESCPCMSIGHTQLCWQDGERSKKVRVTAPQYIDLALSATQRLLTDDSIFPTKYGQDFLPCFEAVARKVFRLLFHVAAHVATAHFSTSASLGLHPHLNTLISHLLVFAHEFNLIPADEAAAIASLASALLAARASEADSHKLAGSTSASQRDRDHLINTMVSERLDLPAEQCPVSQGHEDESSSDEDEASHSSGGDDTQGTTGLYCQSVNDGNFQTVCEKTSSFLRNFLIQKFKTTESSNIDGRS</sequence>
<dbReference type="Ensembl" id="ENSEBUT00000021280.1">
    <property type="protein sequence ID" value="ENSEBUP00000020704.1"/>
    <property type="gene ID" value="ENSEBUG00000012806.1"/>
</dbReference>
<dbReference type="Gene3D" id="1.20.140.30">
    <property type="entry name" value="MOB kinase activator"/>
    <property type="match status" value="1"/>
</dbReference>
<feature type="compositionally biased region" description="Low complexity" evidence="2">
    <location>
        <begin position="276"/>
        <end position="288"/>
    </location>
</feature>